<reference evidence="11" key="1">
    <citation type="submission" date="2022-11" db="UniProtKB">
        <authorList>
            <consortium name="WormBaseParasite"/>
        </authorList>
    </citation>
    <scope>IDENTIFICATION</scope>
</reference>
<dbReference type="GO" id="GO:0140358">
    <property type="term" value="F:P-type transmembrane transporter activity"/>
    <property type="evidence" value="ECO:0007669"/>
    <property type="project" value="InterPro"/>
</dbReference>
<dbReference type="GO" id="GO:0046872">
    <property type="term" value="F:metal ion binding"/>
    <property type="evidence" value="ECO:0007669"/>
    <property type="project" value="UniProtKB-UniRule"/>
</dbReference>
<dbReference type="EC" id="7.2.2.-" evidence="8"/>
<keyword evidence="8" id="KW-0472">Membrane</keyword>
<comment type="catalytic activity">
    <reaction evidence="8">
        <text>ATP + H2O = ADP + phosphate + H(+)</text>
        <dbReference type="Rhea" id="RHEA:13065"/>
        <dbReference type="ChEBI" id="CHEBI:15377"/>
        <dbReference type="ChEBI" id="CHEBI:15378"/>
        <dbReference type="ChEBI" id="CHEBI:30616"/>
        <dbReference type="ChEBI" id="CHEBI:43474"/>
        <dbReference type="ChEBI" id="CHEBI:456216"/>
    </reaction>
</comment>
<name>A0A915JP68_ROMCU</name>
<evidence type="ECO:0000256" key="5">
    <source>
        <dbReference type="ARBA" id="ARBA00022840"/>
    </source>
</evidence>
<dbReference type="GO" id="GO:0005524">
    <property type="term" value="F:ATP binding"/>
    <property type="evidence" value="ECO:0007669"/>
    <property type="project" value="UniProtKB-UniRule"/>
</dbReference>
<keyword evidence="6 8" id="KW-0460">Magnesium</keyword>
<keyword evidence="7 8" id="KW-1278">Translocase</keyword>
<sequence>MTKGRGNVSRQFSTLTQQTKEDFDQERNGCETCWVDAGGENYNSRMQIWSYRNSKPKLLLTYALSILTCGLVRLIFHWKPTWRIALTCYGCSLKEAELILIRDENFEYFLREVKFGGQTNVDGLSFFGPNGEIYDQEYYRYFNHRKISYVWYGERYRFRRLMNADHKVHCGEYHKFLPLTDKQADRRFVVYGPNEILVKLKPIVHLVFLEQHREESTSEFLSWLQTLQADCKYDNFISDTDLAYMLALNCYLRDTQEWLFSLHAATLDLYVNIM</sequence>
<protein>
    <recommendedName>
        <fullName evidence="8">Cation-transporting ATPase</fullName>
        <ecNumber evidence="8">7.2.2.-</ecNumber>
    </recommendedName>
</protein>
<dbReference type="GO" id="GO:0015203">
    <property type="term" value="F:polyamine transmembrane transporter activity"/>
    <property type="evidence" value="ECO:0007669"/>
    <property type="project" value="TreeGrafter"/>
</dbReference>
<proteinExistence type="inferred from homology"/>
<dbReference type="InterPro" id="IPR006544">
    <property type="entry name" value="P-type_TPase_V"/>
</dbReference>
<feature type="domain" description="P5B-type ATPase N-terminal" evidence="9">
    <location>
        <begin position="44"/>
        <end position="151"/>
    </location>
</feature>
<dbReference type="PANTHER" id="PTHR45630">
    <property type="entry name" value="CATION-TRANSPORTING ATPASE-RELATED"/>
    <property type="match status" value="1"/>
</dbReference>
<keyword evidence="2" id="KW-0597">Phosphoprotein</keyword>
<keyword evidence="3 8" id="KW-0479">Metal-binding</keyword>
<accession>A0A915JP68</accession>
<evidence type="ECO:0000256" key="1">
    <source>
        <dbReference type="ARBA" id="ARBA00004141"/>
    </source>
</evidence>
<evidence type="ECO:0000256" key="7">
    <source>
        <dbReference type="ARBA" id="ARBA00022967"/>
    </source>
</evidence>
<comment type="subcellular location">
    <subcellularLocation>
        <location evidence="1 8">Membrane</location>
        <topology evidence="1 8">Multi-pass membrane protein</topology>
    </subcellularLocation>
</comment>
<keyword evidence="8" id="KW-1133">Transmembrane helix</keyword>
<evidence type="ECO:0000313" key="11">
    <source>
        <dbReference type="WBParaSite" id="nRc.2.0.1.t27882-RA"/>
    </source>
</evidence>
<evidence type="ECO:0000256" key="8">
    <source>
        <dbReference type="RuleBase" id="RU362082"/>
    </source>
</evidence>
<dbReference type="Pfam" id="PF12409">
    <property type="entry name" value="P5-ATPase"/>
    <property type="match status" value="1"/>
</dbReference>
<comment type="caution">
    <text evidence="8">Lacks conserved residue(s) required for the propagation of feature annotation.</text>
</comment>
<keyword evidence="5 8" id="KW-0067">ATP-binding</keyword>
<dbReference type="PANTHER" id="PTHR45630:SF8">
    <property type="entry name" value="CATION-TRANSPORTING ATPASE"/>
    <property type="match status" value="1"/>
</dbReference>
<evidence type="ECO:0000256" key="4">
    <source>
        <dbReference type="ARBA" id="ARBA00022741"/>
    </source>
</evidence>
<dbReference type="GO" id="GO:0016020">
    <property type="term" value="C:membrane"/>
    <property type="evidence" value="ECO:0007669"/>
    <property type="project" value="UniProtKB-SubCell"/>
</dbReference>
<evidence type="ECO:0000313" key="10">
    <source>
        <dbReference type="Proteomes" id="UP000887565"/>
    </source>
</evidence>
<organism evidence="10 11">
    <name type="scientific">Romanomermis culicivorax</name>
    <name type="common">Nematode worm</name>
    <dbReference type="NCBI Taxonomy" id="13658"/>
    <lineage>
        <taxon>Eukaryota</taxon>
        <taxon>Metazoa</taxon>
        <taxon>Ecdysozoa</taxon>
        <taxon>Nematoda</taxon>
        <taxon>Enoplea</taxon>
        <taxon>Dorylaimia</taxon>
        <taxon>Mermithida</taxon>
        <taxon>Mermithoidea</taxon>
        <taxon>Mermithidae</taxon>
        <taxon>Romanomermis</taxon>
    </lineage>
</organism>
<feature type="transmembrane region" description="Helical" evidence="8">
    <location>
        <begin position="59"/>
        <end position="76"/>
    </location>
</feature>
<dbReference type="InterPro" id="IPR047819">
    <property type="entry name" value="P5A-ATPase_N"/>
</dbReference>
<evidence type="ECO:0000256" key="2">
    <source>
        <dbReference type="ARBA" id="ARBA00022553"/>
    </source>
</evidence>
<dbReference type="AlphaFoldDB" id="A0A915JP68"/>
<dbReference type="GO" id="GO:0006874">
    <property type="term" value="P:intracellular calcium ion homeostasis"/>
    <property type="evidence" value="ECO:0007669"/>
    <property type="project" value="TreeGrafter"/>
</dbReference>
<keyword evidence="10" id="KW-1185">Reference proteome</keyword>
<evidence type="ECO:0000259" key="9">
    <source>
        <dbReference type="Pfam" id="PF12409"/>
    </source>
</evidence>
<evidence type="ECO:0000256" key="3">
    <source>
        <dbReference type="ARBA" id="ARBA00022723"/>
    </source>
</evidence>
<keyword evidence="8" id="KW-0812">Transmembrane</keyword>
<dbReference type="WBParaSite" id="nRc.2.0.1.t27882-RA">
    <property type="protein sequence ID" value="nRc.2.0.1.t27882-RA"/>
    <property type="gene ID" value="nRc.2.0.1.g27882"/>
</dbReference>
<dbReference type="Proteomes" id="UP000887565">
    <property type="component" value="Unplaced"/>
</dbReference>
<dbReference type="GO" id="GO:0019829">
    <property type="term" value="F:ATPase-coupled monoatomic cation transmembrane transporter activity"/>
    <property type="evidence" value="ECO:0007669"/>
    <property type="project" value="UniProtKB-UniRule"/>
</dbReference>
<comment type="similarity">
    <text evidence="8">Belongs to the cation transport ATPase (P-type) (TC 3.A.3) family. Type V subfamily.</text>
</comment>
<keyword evidence="4 8" id="KW-0547">Nucleotide-binding</keyword>
<evidence type="ECO:0000256" key="6">
    <source>
        <dbReference type="ARBA" id="ARBA00022842"/>
    </source>
</evidence>